<dbReference type="InterPro" id="IPR001427">
    <property type="entry name" value="RNaseA"/>
</dbReference>
<evidence type="ECO:0000259" key="2">
    <source>
        <dbReference type="SMART" id="SM00092"/>
    </source>
</evidence>
<evidence type="ECO:0000313" key="3">
    <source>
        <dbReference type="Ensembl" id="ENSVURP00010026211.1"/>
    </source>
</evidence>
<organism evidence="3 4">
    <name type="scientific">Vombatus ursinus</name>
    <name type="common">Common wombat</name>
    <dbReference type="NCBI Taxonomy" id="29139"/>
    <lineage>
        <taxon>Eukaryota</taxon>
        <taxon>Metazoa</taxon>
        <taxon>Chordata</taxon>
        <taxon>Craniata</taxon>
        <taxon>Vertebrata</taxon>
        <taxon>Euteleostomi</taxon>
        <taxon>Mammalia</taxon>
        <taxon>Metatheria</taxon>
        <taxon>Diprotodontia</taxon>
        <taxon>Vombatidae</taxon>
        <taxon>Vombatus</taxon>
    </lineage>
</organism>
<evidence type="ECO:0000256" key="1">
    <source>
        <dbReference type="ARBA" id="ARBA00005600"/>
    </source>
</evidence>
<reference evidence="4" key="1">
    <citation type="submission" date="2018-12" db="EMBL/GenBank/DDBJ databases">
        <authorList>
            <person name="Yazar S."/>
        </authorList>
    </citation>
    <scope>NUCLEOTIDE SEQUENCE [LARGE SCALE GENOMIC DNA]</scope>
</reference>
<dbReference type="AlphaFoldDB" id="A0A4X2LXD8"/>
<dbReference type="Pfam" id="PF00074">
    <property type="entry name" value="RnaseA"/>
    <property type="match status" value="1"/>
</dbReference>
<dbReference type="PANTHER" id="PTHR11437">
    <property type="entry name" value="RIBONUCLEASE"/>
    <property type="match status" value="1"/>
</dbReference>
<protein>
    <recommendedName>
        <fullName evidence="2">Ribonuclease A-domain domain-containing protein</fullName>
    </recommendedName>
</protein>
<dbReference type="GeneTree" id="ENSGT00390000015830"/>
<name>A0A4X2LXD8_VOMUR</name>
<reference evidence="3" key="3">
    <citation type="submission" date="2025-09" db="UniProtKB">
        <authorList>
            <consortium name="Ensembl"/>
        </authorList>
    </citation>
    <scope>IDENTIFICATION</scope>
</reference>
<dbReference type="PANTHER" id="PTHR11437:SF11">
    <property type="entry name" value="INACTIVE RIBONUCLEASE-LIKE PROTEIN 13-RELATED"/>
    <property type="match status" value="1"/>
</dbReference>
<dbReference type="CDD" id="cd00163">
    <property type="entry name" value="RNase_A"/>
    <property type="match status" value="1"/>
</dbReference>
<evidence type="ECO:0000313" key="4">
    <source>
        <dbReference type="Proteomes" id="UP000314987"/>
    </source>
</evidence>
<reference evidence="3" key="2">
    <citation type="submission" date="2025-08" db="UniProtKB">
        <authorList>
            <consortium name="Ensembl"/>
        </authorList>
    </citation>
    <scope>IDENTIFICATION</scope>
</reference>
<proteinExistence type="inferred from homology"/>
<dbReference type="STRING" id="29139.ENSVURP00010026211"/>
<keyword evidence="4" id="KW-1185">Reference proteome</keyword>
<comment type="similarity">
    <text evidence="1">Belongs to the pancreatic ribonuclease family.</text>
</comment>
<dbReference type="InterPro" id="IPR036816">
    <property type="entry name" value="RNaseA-like_dom_sf"/>
</dbReference>
<dbReference type="Gene3D" id="3.10.130.10">
    <property type="entry name" value="Ribonuclease A-like domain"/>
    <property type="match status" value="1"/>
</dbReference>
<dbReference type="SUPFAM" id="SSF54076">
    <property type="entry name" value="RNase A-like"/>
    <property type="match status" value="1"/>
</dbReference>
<dbReference type="SMART" id="SM00092">
    <property type="entry name" value="RNAse_Pc"/>
    <property type="match status" value="1"/>
</dbReference>
<accession>A0A4X2LXD8</accession>
<dbReference type="InterPro" id="IPR023412">
    <property type="entry name" value="RNaseA_domain"/>
</dbReference>
<dbReference type="GO" id="GO:0050830">
    <property type="term" value="P:defense response to Gram-positive bacterium"/>
    <property type="evidence" value="ECO:0007669"/>
    <property type="project" value="TreeGrafter"/>
</dbReference>
<dbReference type="Ensembl" id="ENSVURT00010029852.1">
    <property type="protein sequence ID" value="ENSVURP00010026211.1"/>
    <property type="gene ID" value="ENSVURG00010020075.1"/>
</dbReference>
<dbReference type="OMA" id="KQPPTSC"/>
<dbReference type="Proteomes" id="UP000314987">
    <property type="component" value="Unassembled WGS sequence"/>
</dbReference>
<sequence length="157" mass="18119">LMVLSRILVFQLLLVPALTFLSFTSSAVRNFYALHIDYPKVTFSKSFHGYCNGLMSYVRGMKKDWRCPQIHHVLHAPWTKVSSNCKHSDTFCEDFNEYCSLSQDAFPLTTCKRLSMEPPSTCQYNETTSTKRVYLLCSRKYNGEPMYIIGIFQSGIE</sequence>
<dbReference type="GO" id="GO:0003676">
    <property type="term" value="F:nucleic acid binding"/>
    <property type="evidence" value="ECO:0007669"/>
    <property type="project" value="InterPro"/>
</dbReference>
<feature type="domain" description="Ribonuclease A-domain" evidence="2">
    <location>
        <begin position="24"/>
        <end position="152"/>
    </location>
</feature>